<accession>A0A553NV57</accession>
<feature type="region of interest" description="Disordered" evidence="1">
    <location>
        <begin position="712"/>
        <end position="785"/>
    </location>
</feature>
<dbReference type="OrthoDB" id="10263554at2759"/>
<protein>
    <submittedName>
        <fullName evidence="3">Uncharacterized protein</fullName>
    </submittedName>
</protein>
<dbReference type="AlphaFoldDB" id="A0A553NV57"/>
<feature type="compositionally biased region" description="Basic and acidic residues" evidence="1">
    <location>
        <begin position="757"/>
        <end position="767"/>
    </location>
</feature>
<feature type="compositionally biased region" description="Low complexity" evidence="1">
    <location>
        <begin position="712"/>
        <end position="741"/>
    </location>
</feature>
<feature type="compositionally biased region" description="Polar residues" evidence="1">
    <location>
        <begin position="273"/>
        <end position="299"/>
    </location>
</feature>
<dbReference type="EMBL" id="VCGU01000010">
    <property type="protein sequence ID" value="TRY69314.1"/>
    <property type="molecule type" value="Genomic_DNA"/>
</dbReference>
<feature type="compositionally biased region" description="Acidic residues" evidence="1">
    <location>
        <begin position="210"/>
        <end position="221"/>
    </location>
</feature>
<keyword evidence="2" id="KW-0472">Membrane</keyword>
<feature type="transmembrane region" description="Helical" evidence="2">
    <location>
        <begin position="6"/>
        <end position="27"/>
    </location>
</feature>
<sequence>MLVPEAWLWLSGAVGLVSLPLMAFLCLKIKSSKKDPAIMGVAGVISPIHDPEKAASRRPSSESLFGPPVSAHSSPRLLGGPVTNGHYGRTGEPGRLNVSGASVGSSGPSAPAQGPTHQHARTPSRTGDRRLPEIPKSTEDSASDLYATVEDADFEGNETDGPRGHGGTKREHPYAKVKKSKMEHPYATVKKNQDTGSSVSHLPEPGSSSSEDEDDEEDDDILALVDSHLHPPLNRSSRSGSGHSTQPLDESHPSVGNSRQTTPLPPEPPTLPNSHNLQNTNANFSGDSQDSSKGYTSITVREPAKSLQLVRPMETPYATLSETSDETYAAIDDPRGPHSQTNSETYAVIDLPPEESEVDFHPRPDSRYVNPSASVPPAPISRYSVAPNHTYSRIDRSRPRPAVATRVLGESSSVSHPPPPSIPKRLSYNVEEMYAKVRKGISRNDDADLELPVGASAMGLGARPKKTPPRPQSVIPAEIISHRPPQQPAKEEDFSGYELIQEEKPPAKNDFEEGYETLPELLNPPPPVPPNNMASTTRNGGYETVPNEMEAPYEVMPDYWRSNTSAGYETVTGAGPRLGTASREPGYEVIKNREADYDSIEKSDKGHRDPGYESVREKMPRMHRGEGGEPPYAQLKNANEENASDSDLDYETIPQKYRPRQNSDNDPQYEVLSKKSSEAGYETLANVSSSVPSIVAAPISFETASPTLIHMSVISSNSQRSSTSKSSSRSPEIPPRRSSVVRIEHMELSDVDPGDLLSEKSYHHRESLSNSSKTSSPHSHKHVFV</sequence>
<evidence type="ECO:0000313" key="3">
    <source>
        <dbReference type="EMBL" id="TRY69314.1"/>
    </source>
</evidence>
<feature type="compositionally biased region" description="Low complexity" evidence="1">
    <location>
        <begin position="98"/>
        <end position="112"/>
    </location>
</feature>
<comment type="caution">
    <text evidence="3">The sequence shown here is derived from an EMBL/GenBank/DDBJ whole genome shotgun (WGS) entry which is preliminary data.</text>
</comment>
<feature type="compositionally biased region" description="Basic and acidic residues" evidence="1">
    <location>
        <begin position="501"/>
        <end position="511"/>
    </location>
</feature>
<dbReference type="STRING" id="6832.A0A553NV57"/>
<feature type="region of interest" description="Disordered" evidence="1">
    <location>
        <begin position="571"/>
        <end position="675"/>
    </location>
</feature>
<keyword evidence="2" id="KW-1133">Transmembrane helix</keyword>
<feature type="region of interest" description="Disordered" evidence="1">
    <location>
        <begin position="355"/>
        <end position="426"/>
    </location>
</feature>
<evidence type="ECO:0000256" key="2">
    <source>
        <dbReference type="SAM" id="Phobius"/>
    </source>
</evidence>
<feature type="compositionally biased region" description="Basic and acidic residues" evidence="1">
    <location>
        <begin position="160"/>
        <end position="184"/>
    </location>
</feature>
<feature type="compositionally biased region" description="Basic and acidic residues" evidence="1">
    <location>
        <begin position="126"/>
        <end position="139"/>
    </location>
</feature>
<keyword evidence="4" id="KW-1185">Reference proteome</keyword>
<feature type="region of interest" description="Disordered" evidence="1">
    <location>
        <begin position="477"/>
        <end position="545"/>
    </location>
</feature>
<feature type="region of interest" description="Disordered" evidence="1">
    <location>
        <begin position="51"/>
        <end position="343"/>
    </location>
</feature>
<name>A0A553NV57_TIGCA</name>
<gene>
    <name evidence="3" type="ORF">TCAL_14244</name>
</gene>
<evidence type="ECO:0000256" key="1">
    <source>
        <dbReference type="SAM" id="MobiDB-lite"/>
    </source>
</evidence>
<dbReference type="Proteomes" id="UP000318571">
    <property type="component" value="Chromosome 1"/>
</dbReference>
<evidence type="ECO:0000313" key="4">
    <source>
        <dbReference type="Proteomes" id="UP000318571"/>
    </source>
</evidence>
<feature type="compositionally biased region" description="Low complexity" evidence="1">
    <location>
        <begin position="768"/>
        <end position="777"/>
    </location>
</feature>
<keyword evidence="2" id="KW-0812">Transmembrane</keyword>
<feature type="compositionally biased region" description="Polar residues" evidence="1">
    <location>
        <begin position="234"/>
        <end position="260"/>
    </location>
</feature>
<feature type="compositionally biased region" description="Basic and acidic residues" evidence="1">
    <location>
        <begin position="590"/>
        <end position="627"/>
    </location>
</feature>
<proteinExistence type="predicted"/>
<organism evidence="3 4">
    <name type="scientific">Tigriopus californicus</name>
    <name type="common">Marine copepod</name>
    <dbReference type="NCBI Taxonomy" id="6832"/>
    <lineage>
        <taxon>Eukaryota</taxon>
        <taxon>Metazoa</taxon>
        <taxon>Ecdysozoa</taxon>
        <taxon>Arthropoda</taxon>
        <taxon>Crustacea</taxon>
        <taxon>Multicrustacea</taxon>
        <taxon>Hexanauplia</taxon>
        <taxon>Copepoda</taxon>
        <taxon>Harpacticoida</taxon>
        <taxon>Harpacticidae</taxon>
        <taxon>Tigriopus</taxon>
    </lineage>
</organism>
<reference evidence="3 4" key="1">
    <citation type="journal article" date="2018" name="Nat. Ecol. Evol.">
        <title>Genomic signatures of mitonuclear coevolution across populations of Tigriopus californicus.</title>
        <authorList>
            <person name="Barreto F.S."/>
            <person name="Watson E.T."/>
            <person name="Lima T.G."/>
            <person name="Willett C.S."/>
            <person name="Edmands S."/>
            <person name="Li W."/>
            <person name="Burton R.S."/>
        </authorList>
    </citation>
    <scope>NUCLEOTIDE SEQUENCE [LARGE SCALE GENOMIC DNA]</scope>
    <source>
        <strain evidence="3 4">San Diego</strain>
    </source>
</reference>